<keyword evidence="4" id="KW-0547">Nucleotide-binding</keyword>
<dbReference type="Gene3D" id="3.50.50.60">
    <property type="entry name" value="FAD/NAD(P)-binding domain"/>
    <property type="match status" value="2"/>
</dbReference>
<dbReference type="InterPro" id="IPR016156">
    <property type="entry name" value="FAD/NAD-linked_Rdtase_dimer_sf"/>
</dbReference>
<reference evidence="9" key="1">
    <citation type="submission" date="2017-04" db="EMBL/GenBank/DDBJ databases">
        <authorList>
            <person name="Varghese N."/>
            <person name="Submissions S."/>
        </authorList>
    </citation>
    <scope>NUCLEOTIDE SEQUENCE [LARGE SCALE GENOMIC DNA]</scope>
    <source>
        <strain evidence="9">DSM 4125</strain>
    </source>
</reference>
<dbReference type="STRING" id="1028.SAMN05661096_02286"/>
<dbReference type="SUPFAM" id="SSF55424">
    <property type="entry name" value="FAD/NAD-linked reductases, dimerisation (C-terminal) domain"/>
    <property type="match status" value="1"/>
</dbReference>
<feature type="binding site" evidence="4">
    <location>
        <begin position="171"/>
        <end position="178"/>
    </location>
    <ligand>
        <name>NAD(+)</name>
        <dbReference type="ChEBI" id="CHEBI:57540"/>
    </ligand>
</feature>
<proteinExistence type="inferred from homology"/>
<protein>
    <submittedName>
        <fullName evidence="8">Glutathione reductase (NADPH)</fullName>
    </submittedName>
</protein>
<dbReference type="PRINTS" id="PR00411">
    <property type="entry name" value="PNDRDTASEI"/>
</dbReference>
<evidence type="ECO:0000313" key="8">
    <source>
        <dbReference type="EMBL" id="SMG35057.1"/>
    </source>
</evidence>
<evidence type="ECO:0000256" key="1">
    <source>
        <dbReference type="ARBA" id="ARBA00007532"/>
    </source>
</evidence>
<evidence type="ECO:0000259" key="7">
    <source>
        <dbReference type="Pfam" id="PF07992"/>
    </source>
</evidence>
<feature type="domain" description="FAD/NAD(P)-binding" evidence="7">
    <location>
        <begin position="4"/>
        <end position="319"/>
    </location>
</feature>
<keyword evidence="9" id="KW-1185">Reference proteome</keyword>
<dbReference type="PANTHER" id="PTHR43014:SF5">
    <property type="entry name" value="GLUTATHIONE REDUCTASE (NADPH)"/>
    <property type="match status" value="1"/>
</dbReference>
<dbReference type="InterPro" id="IPR004099">
    <property type="entry name" value="Pyr_nucl-diS_OxRdtase_dimer"/>
</dbReference>
<dbReference type="InterPro" id="IPR023753">
    <property type="entry name" value="FAD/NAD-binding_dom"/>
</dbReference>
<dbReference type="Gene3D" id="3.30.390.30">
    <property type="match status" value="1"/>
</dbReference>
<dbReference type="GO" id="GO:0016491">
    <property type="term" value="F:oxidoreductase activity"/>
    <property type="evidence" value="ECO:0007669"/>
    <property type="project" value="InterPro"/>
</dbReference>
<feature type="domain" description="Pyridine nucleotide-disulphide oxidoreductase dimerisation" evidence="6">
    <location>
        <begin position="339"/>
        <end position="445"/>
    </location>
</feature>
<dbReference type="PIRSF" id="PIRSF000350">
    <property type="entry name" value="Mercury_reductase_MerA"/>
    <property type="match status" value="1"/>
</dbReference>
<feature type="disulfide bond" description="Redox-active" evidence="5">
    <location>
        <begin position="41"/>
        <end position="46"/>
    </location>
</feature>
<dbReference type="Pfam" id="PF02852">
    <property type="entry name" value="Pyr_redox_dim"/>
    <property type="match status" value="1"/>
</dbReference>
<dbReference type="Pfam" id="PF07992">
    <property type="entry name" value="Pyr_redox_2"/>
    <property type="match status" value="1"/>
</dbReference>
<dbReference type="EMBL" id="FXAW01000004">
    <property type="protein sequence ID" value="SMG35057.1"/>
    <property type="molecule type" value="Genomic_DNA"/>
</dbReference>
<evidence type="ECO:0000256" key="4">
    <source>
        <dbReference type="PIRSR" id="PIRSR000350-3"/>
    </source>
</evidence>
<accession>A0A1X7K391</accession>
<feature type="binding site" evidence="4">
    <location>
        <position position="302"/>
    </location>
    <ligand>
        <name>FAD</name>
        <dbReference type="ChEBI" id="CHEBI:57692"/>
    </ligand>
</feature>
<evidence type="ECO:0000313" key="9">
    <source>
        <dbReference type="Proteomes" id="UP000193804"/>
    </source>
</evidence>
<comment type="similarity">
    <text evidence="1">Belongs to the class-I pyridine nucleotide-disulfide oxidoreductase family.</text>
</comment>
<gene>
    <name evidence="8" type="ORF">SAMN05661096_02286</name>
</gene>
<evidence type="ECO:0000256" key="5">
    <source>
        <dbReference type="PIRSR" id="PIRSR000350-4"/>
    </source>
</evidence>
<dbReference type="PANTHER" id="PTHR43014">
    <property type="entry name" value="MERCURIC REDUCTASE"/>
    <property type="match status" value="1"/>
</dbReference>
<dbReference type="GO" id="GO:0000166">
    <property type="term" value="F:nucleotide binding"/>
    <property type="evidence" value="ECO:0007669"/>
    <property type="project" value="UniProtKB-KW"/>
</dbReference>
<name>A0A1X7K391_9BACT</name>
<dbReference type="AlphaFoldDB" id="A0A1X7K391"/>
<evidence type="ECO:0000256" key="2">
    <source>
        <dbReference type="ARBA" id="ARBA00022630"/>
    </source>
</evidence>
<dbReference type="SUPFAM" id="SSF51905">
    <property type="entry name" value="FAD/NAD(P)-binding domain"/>
    <property type="match status" value="1"/>
</dbReference>
<dbReference type="Proteomes" id="UP000193804">
    <property type="component" value="Unassembled WGS sequence"/>
</dbReference>
<feature type="binding site" evidence="4">
    <location>
        <position position="261"/>
    </location>
    <ligand>
        <name>NAD(+)</name>
        <dbReference type="ChEBI" id="CHEBI:57540"/>
    </ligand>
</feature>
<dbReference type="InterPro" id="IPR036188">
    <property type="entry name" value="FAD/NAD-bd_sf"/>
</dbReference>
<feature type="binding site" evidence="4">
    <location>
        <position position="50"/>
    </location>
    <ligand>
        <name>FAD</name>
        <dbReference type="ChEBI" id="CHEBI:57692"/>
    </ligand>
</feature>
<sequence length="448" mass="48768">MKKYDLFVIGSGMAGMNIANRCASKGLKVGITDELPYGGTCALRGCDPKKIMLAATELKHLATNLADKDISGIPEISWKDAMKSKQEFVEIMPAKLEEGYEKNGVDTFHSSARFIKENHLQIGKEIIEADKIVIATGAKARQLNFPGGDLALTSTDFLNFENLPKSLIFIGGGYIAFEFAHMAARYGSKVTIIHRGEKPLENFDPFIVDQITKTTEELDIELILNTEVSKIEKSKAGYKIAANPDGNEKNWEAEVVINSAGRLPAIFDLDLDKGNVKFTQKGIVANEYLQSTSNPNVYVAGDAAATDGKPLTPVAVMEGHIVASNILKENSKKPDYSAIPTVVFTSPAMASVGLSEEEANQMGLDFIVKKNSVPNWFTAKRLNEKTYAFKTLIEKDSGKILGAHLTGSHAEEVINLFAMAIKGGLTSKDIKTMILTYPSASSDIVYMV</sequence>
<keyword evidence="3 4" id="KW-0274">FAD</keyword>
<dbReference type="PRINTS" id="PR00368">
    <property type="entry name" value="FADPNR"/>
</dbReference>
<evidence type="ECO:0000259" key="6">
    <source>
        <dbReference type="Pfam" id="PF02852"/>
    </source>
</evidence>
<dbReference type="InterPro" id="IPR001100">
    <property type="entry name" value="Pyr_nuc-diS_OxRdtase"/>
</dbReference>
<comment type="cofactor">
    <cofactor evidence="4">
        <name>FAD</name>
        <dbReference type="ChEBI" id="CHEBI:57692"/>
    </cofactor>
    <text evidence="4">Binds 1 FAD per subunit.</text>
</comment>
<keyword evidence="2" id="KW-0285">Flavoprotein</keyword>
<organism evidence="8 9">
    <name type="scientific">Marivirga sericea</name>
    <dbReference type="NCBI Taxonomy" id="1028"/>
    <lineage>
        <taxon>Bacteria</taxon>
        <taxon>Pseudomonadati</taxon>
        <taxon>Bacteroidota</taxon>
        <taxon>Cytophagia</taxon>
        <taxon>Cytophagales</taxon>
        <taxon>Marivirgaceae</taxon>
        <taxon>Marivirga</taxon>
    </lineage>
</organism>
<dbReference type="OrthoDB" id="9800167at2"/>
<evidence type="ECO:0000256" key="3">
    <source>
        <dbReference type="ARBA" id="ARBA00022827"/>
    </source>
</evidence>
<keyword evidence="4" id="KW-0520">NAD</keyword>
<dbReference type="RefSeq" id="WP_085517245.1">
    <property type="nucleotide sequence ID" value="NZ_FXAW01000004.1"/>
</dbReference>